<name>A0A443SEP6_9ACAR</name>
<feature type="transmembrane region" description="Helical" evidence="9">
    <location>
        <begin position="143"/>
        <end position="162"/>
    </location>
</feature>
<feature type="region of interest" description="Disordered" evidence="8">
    <location>
        <begin position="605"/>
        <end position="645"/>
    </location>
</feature>
<feature type="transmembrane region" description="Helical" evidence="9">
    <location>
        <begin position="348"/>
        <end position="369"/>
    </location>
</feature>
<dbReference type="PANTHER" id="PTHR22950">
    <property type="entry name" value="AMINO ACID TRANSPORTER"/>
    <property type="match status" value="1"/>
</dbReference>
<keyword evidence="3 9" id="KW-0812">Transmembrane</keyword>
<dbReference type="AlphaFoldDB" id="A0A443SEP6"/>
<dbReference type="GO" id="GO:0016020">
    <property type="term" value="C:membrane"/>
    <property type="evidence" value="ECO:0007669"/>
    <property type="project" value="UniProtKB-SubCell"/>
</dbReference>
<comment type="subcellular location">
    <subcellularLocation>
        <location evidence="1">Membrane</location>
        <topology evidence="1">Multi-pass membrane protein</topology>
    </subcellularLocation>
</comment>
<dbReference type="PANTHER" id="PTHR22950:SF646">
    <property type="entry name" value="SODIUM-COUPLED NEUTRAL AMINO ACID TRANSPORTER 10-RELATED"/>
    <property type="match status" value="1"/>
</dbReference>
<organism evidence="11 12">
    <name type="scientific">Leptotrombidium deliense</name>
    <dbReference type="NCBI Taxonomy" id="299467"/>
    <lineage>
        <taxon>Eukaryota</taxon>
        <taxon>Metazoa</taxon>
        <taxon>Ecdysozoa</taxon>
        <taxon>Arthropoda</taxon>
        <taxon>Chelicerata</taxon>
        <taxon>Arachnida</taxon>
        <taxon>Acari</taxon>
        <taxon>Acariformes</taxon>
        <taxon>Trombidiformes</taxon>
        <taxon>Prostigmata</taxon>
        <taxon>Anystina</taxon>
        <taxon>Parasitengona</taxon>
        <taxon>Trombiculoidea</taxon>
        <taxon>Trombiculidae</taxon>
        <taxon>Leptotrombidium</taxon>
    </lineage>
</organism>
<keyword evidence="2" id="KW-0813">Transport</keyword>
<reference evidence="11 12" key="1">
    <citation type="journal article" date="2018" name="Gigascience">
        <title>Genomes of trombidid mites reveal novel predicted allergens and laterally-transferred genes associated with secondary metabolism.</title>
        <authorList>
            <person name="Dong X."/>
            <person name="Chaisiri K."/>
            <person name="Xia D."/>
            <person name="Armstrong S.D."/>
            <person name="Fang Y."/>
            <person name="Donnelly M.J."/>
            <person name="Kadowaki T."/>
            <person name="McGarry J.W."/>
            <person name="Darby A.C."/>
            <person name="Makepeace B.L."/>
        </authorList>
    </citation>
    <scope>NUCLEOTIDE SEQUENCE [LARGE SCALE GENOMIC DNA]</scope>
    <source>
        <strain evidence="11">UoL-UT</strain>
    </source>
</reference>
<feature type="transmembrane region" description="Helical" evidence="9">
    <location>
        <begin position="31"/>
        <end position="52"/>
    </location>
</feature>
<dbReference type="Proteomes" id="UP000288716">
    <property type="component" value="Unassembled WGS sequence"/>
</dbReference>
<accession>A0A443SEP6</accession>
<keyword evidence="4" id="KW-0029">Amino-acid transport</keyword>
<dbReference type="GO" id="GO:0015179">
    <property type="term" value="F:L-amino acid transmembrane transporter activity"/>
    <property type="evidence" value="ECO:0007669"/>
    <property type="project" value="TreeGrafter"/>
</dbReference>
<dbReference type="VEuPathDB" id="VectorBase:LDEU006041"/>
<keyword evidence="7" id="KW-0175">Coiled coil</keyword>
<feature type="transmembrane region" description="Helical" evidence="9">
    <location>
        <begin position="182"/>
        <end position="199"/>
    </location>
</feature>
<evidence type="ECO:0000256" key="4">
    <source>
        <dbReference type="ARBA" id="ARBA00022970"/>
    </source>
</evidence>
<dbReference type="Pfam" id="PF01490">
    <property type="entry name" value="Aa_trans"/>
    <property type="match status" value="1"/>
</dbReference>
<dbReference type="STRING" id="299467.A0A443SEP6"/>
<comment type="caution">
    <text evidence="11">The sequence shown here is derived from an EMBL/GenBank/DDBJ whole genome shotgun (WGS) entry which is preliminary data.</text>
</comment>
<dbReference type="InterPro" id="IPR013057">
    <property type="entry name" value="AA_transpt_TM"/>
</dbReference>
<feature type="transmembrane region" description="Helical" evidence="9">
    <location>
        <begin position="7"/>
        <end position="25"/>
    </location>
</feature>
<evidence type="ECO:0000259" key="10">
    <source>
        <dbReference type="Pfam" id="PF01490"/>
    </source>
</evidence>
<keyword evidence="12" id="KW-1185">Reference proteome</keyword>
<feature type="transmembrane region" description="Helical" evidence="9">
    <location>
        <begin position="118"/>
        <end position="136"/>
    </location>
</feature>
<feature type="transmembrane region" description="Helical" evidence="9">
    <location>
        <begin position="324"/>
        <end position="342"/>
    </location>
</feature>
<gene>
    <name evidence="11" type="ORF">B4U80_04127</name>
</gene>
<feature type="domain" description="Amino acid transporter transmembrane" evidence="10">
    <location>
        <begin position="5"/>
        <end position="400"/>
    </location>
</feature>
<evidence type="ECO:0000256" key="3">
    <source>
        <dbReference type="ARBA" id="ARBA00022692"/>
    </source>
</evidence>
<evidence type="ECO:0000256" key="2">
    <source>
        <dbReference type="ARBA" id="ARBA00022448"/>
    </source>
</evidence>
<evidence type="ECO:0000256" key="7">
    <source>
        <dbReference type="SAM" id="Coils"/>
    </source>
</evidence>
<sequence length="645" mass="72068">MTLRHIVNLGNSIIGVSLLAMPFCFKRCGIILSVVLILCSGVINRIGCHLLLKSAMHSKRRNFELLAYQTYGKFGKLMAEFGVLGFLLGSCVAFFVVIGDLGPSLVSELFSIPNGPHLRAFILTFLGMFVALPLGLLRRVDSLTSLSALSLGLYVFLVLKLFADASSHMSTSQNTFMENVNLWDTSSLFTTLPIFAMALSCQPQLFEIFDGSQIISEDYNSMKKLNSVIKDAVNLCSVVYVAVGIFGYVAFFDEPFRGNILVYLSPSFSSALTKIGFICTVIISLPLCLFPCRTSLHSMLFKKGTGSLLNDVSNTSVYMSDRHFTVLTIVLIVTTIGISVLLPHIEIILGIIGSTIGAIICFILPAAIFLNLKVNNAVERFMANCLFYFGIFIFIACSYSTLKDMKIVTDPSVVMESLKPNSILAEGRPPFHKVPNLDKASSVQTPVSKRPTVEPKAPVVNLEKERQQEEIIRRLEVQQKEHEKLIKEQKKILQEMKRHEETHHKSSEIVKTDINVLRPSDAINKRHESREDSAIKTVERPTQVNTTIQNKLQNNIQTQNNKLNNNRNIENERKSAVVQNKAQNKTKVRKTNSEPTINVKRILSRSDMNNSKKSQKSKDLTNEKQKEMLPKRDTLAIISNSTQTV</sequence>
<feature type="compositionally biased region" description="Basic and acidic residues" evidence="8">
    <location>
        <begin position="616"/>
        <end position="634"/>
    </location>
</feature>
<protein>
    <submittedName>
        <fullName evidence="11">Putative sodium-coupled neutral amino acid transporter 10-like protein</fullName>
    </submittedName>
</protein>
<evidence type="ECO:0000256" key="6">
    <source>
        <dbReference type="ARBA" id="ARBA00023136"/>
    </source>
</evidence>
<keyword evidence="5 9" id="KW-1133">Transmembrane helix</keyword>
<feature type="coiled-coil region" evidence="7">
    <location>
        <begin position="461"/>
        <end position="502"/>
    </location>
</feature>
<feature type="transmembrane region" description="Helical" evidence="9">
    <location>
        <begin position="271"/>
        <end position="292"/>
    </location>
</feature>
<evidence type="ECO:0000313" key="11">
    <source>
        <dbReference type="EMBL" id="RWS25998.1"/>
    </source>
</evidence>
<feature type="transmembrane region" description="Helical" evidence="9">
    <location>
        <begin position="232"/>
        <end position="251"/>
    </location>
</feature>
<proteinExistence type="predicted"/>
<evidence type="ECO:0000313" key="12">
    <source>
        <dbReference type="Proteomes" id="UP000288716"/>
    </source>
</evidence>
<evidence type="ECO:0000256" key="5">
    <source>
        <dbReference type="ARBA" id="ARBA00022989"/>
    </source>
</evidence>
<evidence type="ECO:0000256" key="1">
    <source>
        <dbReference type="ARBA" id="ARBA00004141"/>
    </source>
</evidence>
<feature type="transmembrane region" description="Helical" evidence="9">
    <location>
        <begin position="77"/>
        <end position="98"/>
    </location>
</feature>
<dbReference type="EMBL" id="NCKV01003163">
    <property type="protein sequence ID" value="RWS25998.1"/>
    <property type="molecule type" value="Genomic_DNA"/>
</dbReference>
<evidence type="ECO:0000256" key="9">
    <source>
        <dbReference type="SAM" id="Phobius"/>
    </source>
</evidence>
<evidence type="ECO:0000256" key="8">
    <source>
        <dbReference type="SAM" id="MobiDB-lite"/>
    </source>
</evidence>
<keyword evidence="6 9" id="KW-0472">Membrane</keyword>
<dbReference type="OrthoDB" id="513400at2759"/>
<feature type="transmembrane region" description="Helical" evidence="9">
    <location>
        <begin position="381"/>
        <end position="402"/>
    </location>
</feature>